<feature type="chain" id="PRO_5015695708" evidence="2">
    <location>
        <begin position="23"/>
        <end position="547"/>
    </location>
</feature>
<reference evidence="5" key="1">
    <citation type="submission" date="2018-02" db="EMBL/GenBank/DDBJ databases">
        <title>Genome sequencing of Solimonas sp. HR-BB.</title>
        <authorList>
            <person name="Lee Y."/>
            <person name="Jeon C.O."/>
        </authorList>
    </citation>
    <scope>NUCLEOTIDE SEQUENCE [LARGE SCALE GENOMIC DNA]</scope>
    <source>
        <strain evidence="5">HR-U</strain>
    </source>
</reference>
<comment type="caution">
    <text evidence="4">The sequence shown here is derived from an EMBL/GenBank/DDBJ whole genome shotgun (WGS) entry which is preliminary data.</text>
</comment>
<dbReference type="PRINTS" id="PR00111">
    <property type="entry name" value="ABHYDROLASE"/>
</dbReference>
<dbReference type="OrthoDB" id="2247630at2"/>
<dbReference type="Pfam" id="PF00561">
    <property type="entry name" value="Abhydrolase_1"/>
    <property type="match status" value="1"/>
</dbReference>
<evidence type="ECO:0000313" key="5">
    <source>
        <dbReference type="Proteomes" id="UP000239590"/>
    </source>
</evidence>
<dbReference type="EMBL" id="PTRA01000005">
    <property type="protein sequence ID" value="PQA55046.1"/>
    <property type="molecule type" value="Genomic_DNA"/>
</dbReference>
<gene>
    <name evidence="4" type="ORF">C5O19_21110</name>
</gene>
<keyword evidence="1" id="KW-0378">Hydrolase</keyword>
<evidence type="ECO:0000259" key="3">
    <source>
        <dbReference type="Pfam" id="PF00561"/>
    </source>
</evidence>
<dbReference type="GO" id="GO:0016787">
    <property type="term" value="F:hydrolase activity"/>
    <property type="evidence" value="ECO:0007669"/>
    <property type="project" value="UniProtKB-KW"/>
</dbReference>
<dbReference type="InterPro" id="IPR000073">
    <property type="entry name" value="AB_hydrolase_1"/>
</dbReference>
<dbReference type="GO" id="GO:0016020">
    <property type="term" value="C:membrane"/>
    <property type="evidence" value="ECO:0007669"/>
    <property type="project" value="TreeGrafter"/>
</dbReference>
<dbReference type="InterPro" id="IPR029058">
    <property type="entry name" value="AB_hydrolase_fold"/>
</dbReference>
<evidence type="ECO:0000256" key="2">
    <source>
        <dbReference type="SAM" id="SignalP"/>
    </source>
</evidence>
<dbReference type="PANTHER" id="PTHR43798:SF31">
    <property type="entry name" value="AB HYDROLASE SUPERFAMILY PROTEIN YCLE"/>
    <property type="match status" value="1"/>
</dbReference>
<proteinExistence type="predicted"/>
<dbReference type="InterPro" id="IPR008969">
    <property type="entry name" value="CarboxyPept-like_regulatory"/>
</dbReference>
<feature type="signal peptide" evidence="2">
    <location>
        <begin position="1"/>
        <end position="22"/>
    </location>
</feature>
<dbReference type="Gene3D" id="3.40.50.1820">
    <property type="entry name" value="alpha/beta hydrolase"/>
    <property type="match status" value="1"/>
</dbReference>
<evidence type="ECO:0000313" key="4">
    <source>
        <dbReference type="EMBL" id="PQA55046.1"/>
    </source>
</evidence>
<keyword evidence="2" id="KW-0732">Signal</keyword>
<dbReference type="Proteomes" id="UP000239590">
    <property type="component" value="Unassembled WGS sequence"/>
</dbReference>
<evidence type="ECO:0000256" key="1">
    <source>
        <dbReference type="ARBA" id="ARBA00022801"/>
    </source>
</evidence>
<name>A0A2S7IH78_9BACT</name>
<dbReference type="AlphaFoldDB" id="A0A2S7IH78"/>
<dbReference type="PANTHER" id="PTHR43798">
    <property type="entry name" value="MONOACYLGLYCEROL LIPASE"/>
    <property type="match status" value="1"/>
</dbReference>
<dbReference type="SUPFAM" id="SSF53474">
    <property type="entry name" value="alpha/beta-Hydrolases"/>
    <property type="match status" value="1"/>
</dbReference>
<accession>A0A2S7IH78</accession>
<protein>
    <submittedName>
        <fullName evidence="4">Oxidoreductase</fullName>
    </submittedName>
</protein>
<feature type="domain" description="AB hydrolase-1" evidence="3">
    <location>
        <begin position="344"/>
        <end position="447"/>
    </location>
</feature>
<dbReference type="Pfam" id="PF13715">
    <property type="entry name" value="CarbopepD_reg_2"/>
    <property type="match status" value="1"/>
</dbReference>
<dbReference type="InterPro" id="IPR050266">
    <property type="entry name" value="AB_hydrolase_sf"/>
</dbReference>
<keyword evidence="5" id="KW-1185">Reference proteome</keyword>
<dbReference type="SUPFAM" id="SSF49464">
    <property type="entry name" value="Carboxypeptidase regulatory domain-like"/>
    <property type="match status" value="1"/>
</dbReference>
<sequence length="547" mass="60640">MNGMKNSIFLLFLSLWYYPSFAQTNLTGRVVNQAGEGIPYCAIGIRRTSIGTLADEQGHFKLTLADSLRNAEVIFSAVGYHDKAIAPFPAGRESVVVLEPNARVLQTLVVSAQKNKAKVVGEKSRPMLTFSRMFDQHAPAVEQGMLLTVPPEAWLNAFNFYIMPSSKYAEITLKLNIYEASNGTPSQSLQQTPILYKTTTTGWQTIDLSSYQLRATRTGKVAFTLQLVQYTASAQDNFIFGLSAKKSLANQLLFRYQSQGNWEKHAGTFIAHVAVSYAKHTTETPADRSAEPSEEPDAMTRTMLQVYQHHEAAKKTRYGQDSSGTYADLGDAKLYYEIYGQGEPLVLLHGNNGSMADFYQQIPALSKQYRVIALDTRGQGKSTNRSPADYTYDTFASDLCKLMAQLNLPKVHILGWSDGGNTGLSFARSYPEKVGKVIAIGANVSPDGIKEEVLTMFKNQLKQDSGDHRLLRLMLTQPQLTAADLQKITSPVLLIAGQNDVILESHSQLMQKLINNARLEIFPDATHYLPFEQAPKLNQLVLSFLGE</sequence>
<organism evidence="4 5">
    <name type="scientific">Siphonobacter curvatus</name>
    <dbReference type="NCBI Taxonomy" id="2094562"/>
    <lineage>
        <taxon>Bacteria</taxon>
        <taxon>Pseudomonadati</taxon>
        <taxon>Bacteroidota</taxon>
        <taxon>Cytophagia</taxon>
        <taxon>Cytophagales</taxon>
        <taxon>Cytophagaceae</taxon>
        <taxon>Siphonobacter</taxon>
    </lineage>
</organism>